<gene>
    <name evidence="2" type="ORF">NBRC116591_03570</name>
</gene>
<dbReference type="EMBL" id="BAABWN010000001">
    <property type="protein sequence ID" value="GAA6166547.1"/>
    <property type="molecule type" value="Genomic_DNA"/>
</dbReference>
<organism evidence="2 3">
    <name type="scientific">Sessilibacter corallicola</name>
    <dbReference type="NCBI Taxonomy" id="2904075"/>
    <lineage>
        <taxon>Bacteria</taxon>
        <taxon>Pseudomonadati</taxon>
        <taxon>Pseudomonadota</taxon>
        <taxon>Gammaproteobacteria</taxon>
        <taxon>Cellvibrionales</taxon>
        <taxon>Cellvibrionaceae</taxon>
        <taxon>Sessilibacter</taxon>
    </lineage>
</organism>
<dbReference type="Proteomes" id="UP001465153">
    <property type="component" value="Unassembled WGS sequence"/>
</dbReference>
<dbReference type="CDD" id="cd14737">
    <property type="entry name" value="PAAR_1"/>
    <property type="match status" value="1"/>
</dbReference>
<dbReference type="RefSeq" id="WP_353301452.1">
    <property type="nucleotide sequence ID" value="NZ_BAABWN010000001.1"/>
</dbReference>
<dbReference type="Gene3D" id="2.60.200.60">
    <property type="match status" value="1"/>
</dbReference>
<protein>
    <recommendedName>
        <fullName evidence="4">Type VI secretion system PAAR protein</fullName>
    </recommendedName>
</protein>
<proteinExistence type="predicted"/>
<name>A0ABQ0A4H8_9GAMM</name>
<comment type="caution">
    <text evidence="2">The sequence shown here is derived from an EMBL/GenBank/DDBJ whole genome shotgun (WGS) entry which is preliminary data.</text>
</comment>
<sequence length="195" mass="20645">MSRKPATRLGDMGSNHGAWHPSPVIQGSGDVMINGIPAARKGDALAPHVKPKSPPHPRSISKGSATVFINNQPAVRMGDAIGCGGTLMAGSANVFIGDQGPAVELESEEIPETNTFALRFVLQDALGNPVKGMDYRVVPEGQSIDEDWHLPDDVSGTDGTTAVVSTTEGEKLEYQLVWPKINTDKAVAYVNSNET</sequence>
<dbReference type="InterPro" id="IPR008727">
    <property type="entry name" value="PAAR_motif"/>
</dbReference>
<evidence type="ECO:0000313" key="2">
    <source>
        <dbReference type="EMBL" id="GAA6166547.1"/>
    </source>
</evidence>
<keyword evidence="3" id="KW-1185">Reference proteome</keyword>
<evidence type="ECO:0008006" key="4">
    <source>
        <dbReference type="Google" id="ProtNLM"/>
    </source>
</evidence>
<accession>A0ABQ0A4H8</accession>
<dbReference type="NCBIfam" id="NF033420">
    <property type="entry name" value="T6SS_PAAR_dom"/>
    <property type="match status" value="1"/>
</dbReference>
<reference evidence="2 3" key="1">
    <citation type="submission" date="2024-04" db="EMBL/GenBank/DDBJ databases">
        <title>Draft genome sequence of Sessilibacter corallicola NBRC 116591.</title>
        <authorList>
            <person name="Miyakawa T."/>
            <person name="Kusuya Y."/>
            <person name="Miura T."/>
        </authorList>
    </citation>
    <scope>NUCLEOTIDE SEQUENCE [LARGE SCALE GENOMIC DNA]</scope>
    <source>
        <strain evidence="2 3">KU-00831-HH</strain>
    </source>
</reference>
<evidence type="ECO:0000313" key="3">
    <source>
        <dbReference type="Proteomes" id="UP001465153"/>
    </source>
</evidence>
<feature type="region of interest" description="Disordered" evidence="1">
    <location>
        <begin position="1"/>
        <end position="26"/>
    </location>
</feature>
<evidence type="ECO:0000256" key="1">
    <source>
        <dbReference type="SAM" id="MobiDB-lite"/>
    </source>
</evidence>
<dbReference type="Pfam" id="PF05488">
    <property type="entry name" value="PAAR_motif"/>
    <property type="match status" value="1"/>
</dbReference>